<proteinExistence type="predicted"/>
<dbReference type="EMBL" id="BAAAQN010000017">
    <property type="protein sequence ID" value="GAA2030651.1"/>
    <property type="molecule type" value="Genomic_DNA"/>
</dbReference>
<protein>
    <recommendedName>
        <fullName evidence="1">Suppressor of fused-like domain-containing protein</fullName>
    </recommendedName>
</protein>
<dbReference type="Proteomes" id="UP001500751">
    <property type="component" value="Unassembled WGS sequence"/>
</dbReference>
<feature type="domain" description="Suppressor of fused-like" evidence="1">
    <location>
        <begin position="44"/>
        <end position="177"/>
    </location>
</feature>
<dbReference type="RefSeq" id="WP_344666485.1">
    <property type="nucleotide sequence ID" value="NZ_BAAAQN010000017.1"/>
</dbReference>
<evidence type="ECO:0000313" key="2">
    <source>
        <dbReference type="EMBL" id="GAA2030651.1"/>
    </source>
</evidence>
<evidence type="ECO:0000259" key="1">
    <source>
        <dbReference type="Pfam" id="PF05076"/>
    </source>
</evidence>
<sequence length="186" mass="20056">MDHRIVRDRRGCYLAALDRLIGVRADVHEIPPRRAGLPVITAVVYVDVPAPGYVTGFTYGLSEVDPHDGFSMGCEISMTVRSVDTQWAMVPASMVSALWGIGSFRVGRVIGSSRALVEGSSMTSVLLAESPDVVNGGVVPIDDGAVAIIGAYPIHASEKEFIGQNGFDTFWALTWDRYDPLRSSTV</sequence>
<accession>A0ABN2U9C2</accession>
<organism evidence="2 3">
    <name type="scientific">Catenulispora yoronensis</name>
    <dbReference type="NCBI Taxonomy" id="450799"/>
    <lineage>
        <taxon>Bacteria</taxon>
        <taxon>Bacillati</taxon>
        <taxon>Actinomycetota</taxon>
        <taxon>Actinomycetes</taxon>
        <taxon>Catenulisporales</taxon>
        <taxon>Catenulisporaceae</taxon>
        <taxon>Catenulispora</taxon>
    </lineage>
</organism>
<keyword evidence="3" id="KW-1185">Reference proteome</keyword>
<dbReference type="Pfam" id="PF05076">
    <property type="entry name" value="SUFU"/>
    <property type="match status" value="1"/>
</dbReference>
<comment type="caution">
    <text evidence="2">The sequence shown here is derived from an EMBL/GenBank/DDBJ whole genome shotgun (WGS) entry which is preliminary data.</text>
</comment>
<name>A0ABN2U9C2_9ACTN</name>
<dbReference type="InterPro" id="IPR020941">
    <property type="entry name" value="SUFU-like_domain"/>
</dbReference>
<reference evidence="2 3" key="1">
    <citation type="journal article" date="2019" name="Int. J. Syst. Evol. Microbiol.">
        <title>The Global Catalogue of Microorganisms (GCM) 10K type strain sequencing project: providing services to taxonomists for standard genome sequencing and annotation.</title>
        <authorList>
            <consortium name="The Broad Institute Genomics Platform"/>
            <consortium name="The Broad Institute Genome Sequencing Center for Infectious Disease"/>
            <person name="Wu L."/>
            <person name="Ma J."/>
        </authorList>
    </citation>
    <scope>NUCLEOTIDE SEQUENCE [LARGE SCALE GENOMIC DNA]</scope>
    <source>
        <strain evidence="2 3">JCM 16014</strain>
    </source>
</reference>
<evidence type="ECO:0000313" key="3">
    <source>
        <dbReference type="Proteomes" id="UP001500751"/>
    </source>
</evidence>
<gene>
    <name evidence="2" type="ORF">GCM10009839_33010</name>
</gene>